<evidence type="ECO:0000256" key="9">
    <source>
        <dbReference type="ARBA" id="ARBA00022695"/>
    </source>
</evidence>
<dbReference type="GO" id="GO:0008685">
    <property type="term" value="F:2-C-methyl-D-erythritol 2,4-cyclodiphosphate synthase activity"/>
    <property type="evidence" value="ECO:0007669"/>
    <property type="project" value="UniProtKB-EC"/>
</dbReference>
<evidence type="ECO:0000256" key="14">
    <source>
        <dbReference type="ARBA" id="ARBA00069967"/>
    </source>
</evidence>
<evidence type="ECO:0000256" key="1">
    <source>
        <dbReference type="ARBA" id="ARBA00000200"/>
    </source>
</evidence>
<dbReference type="InterPro" id="IPR026596">
    <property type="entry name" value="IspD/F"/>
</dbReference>
<evidence type="ECO:0000256" key="6">
    <source>
        <dbReference type="ARBA" id="ARBA00012526"/>
    </source>
</evidence>
<dbReference type="PANTHER" id="PTHR43181">
    <property type="entry name" value="2-C-METHYL-D-ERYTHRITOL 2,4-CYCLODIPHOSPHATE SYNTHASE, CHLOROPLASTIC"/>
    <property type="match status" value="1"/>
</dbReference>
<dbReference type="PROSITE" id="PS01295">
    <property type="entry name" value="ISPD"/>
    <property type="match status" value="1"/>
</dbReference>
<evidence type="ECO:0000256" key="8">
    <source>
        <dbReference type="ARBA" id="ARBA00022679"/>
    </source>
</evidence>
<evidence type="ECO:0000256" key="10">
    <source>
        <dbReference type="ARBA" id="ARBA00022723"/>
    </source>
</evidence>
<dbReference type="GO" id="GO:0050518">
    <property type="term" value="F:2-C-methyl-D-erythritol 4-phosphate cytidylyltransferase activity"/>
    <property type="evidence" value="ECO:0007669"/>
    <property type="project" value="UniProtKB-EC"/>
</dbReference>
<evidence type="ECO:0000256" key="7">
    <source>
        <dbReference type="ARBA" id="ARBA00012579"/>
    </source>
</evidence>
<dbReference type="InterPro" id="IPR034683">
    <property type="entry name" value="IspD/TarI"/>
</dbReference>
<keyword evidence="8" id="KW-0808">Transferase</keyword>
<evidence type="ECO:0000313" key="17">
    <source>
        <dbReference type="Proteomes" id="UP001174909"/>
    </source>
</evidence>
<dbReference type="Pfam" id="PF02542">
    <property type="entry name" value="YgbB"/>
    <property type="match status" value="1"/>
</dbReference>
<dbReference type="GO" id="GO:0046872">
    <property type="term" value="F:metal ion binding"/>
    <property type="evidence" value="ECO:0007669"/>
    <property type="project" value="UniProtKB-KW"/>
</dbReference>
<dbReference type="Pfam" id="PF01128">
    <property type="entry name" value="IspD"/>
    <property type="match status" value="1"/>
</dbReference>
<comment type="catalytic activity">
    <reaction evidence="1">
        <text>4-CDP-2-C-methyl-D-erythritol 2-phosphate = 2-C-methyl-D-erythritol 2,4-cyclic diphosphate + CMP</text>
        <dbReference type="Rhea" id="RHEA:23864"/>
        <dbReference type="ChEBI" id="CHEBI:57919"/>
        <dbReference type="ChEBI" id="CHEBI:58483"/>
        <dbReference type="ChEBI" id="CHEBI:60377"/>
        <dbReference type="EC" id="4.6.1.12"/>
    </reaction>
</comment>
<evidence type="ECO:0000256" key="13">
    <source>
        <dbReference type="ARBA" id="ARBA00023268"/>
    </source>
</evidence>
<dbReference type="InterPro" id="IPR036571">
    <property type="entry name" value="MECDP_synthase_sf"/>
</dbReference>
<dbReference type="FunFam" id="3.30.1330.50:FF:000001">
    <property type="entry name" value="2-C-methyl-D-erythritol 2,4-cyclodiphosphate synthase"/>
    <property type="match status" value="1"/>
</dbReference>
<evidence type="ECO:0000256" key="2">
    <source>
        <dbReference type="ARBA" id="ARBA00001968"/>
    </source>
</evidence>
<evidence type="ECO:0000313" key="16">
    <source>
        <dbReference type="EMBL" id="CAI8035746.1"/>
    </source>
</evidence>
<evidence type="ECO:0000256" key="3">
    <source>
        <dbReference type="ARBA" id="ARBA00004709"/>
    </source>
</evidence>
<evidence type="ECO:0000256" key="5">
    <source>
        <dbReference type="ARBA" id="ARBA00009789"/>
    </source>
</evidence>
<dbReference type="NCBIfam" id="TIGR00151">
    <property type="entry name" value="ispF"/>
    <property type="match status" value="1"/>
</dbReference>
<proteinExistence type="inferred from homology"/>
<evidence type="ECO:0000259" key="15">
    <source>
        <dbReference type="Pfam" id="PF02542"/>
    </source>
</evidence>
<dbReference type="InterPro" id="IPR003526">
    <property type="entry name" value="MECDP_synthase"/>
</dbReference>
<evidence type="ECO:0000256" key="12">
    <source>
        <dbReference type="ARBA" id="ARBA00023239"/>
    </source>
</evidence>
<dbReference type="NCBIfam" id="TIGR00453">
    <property type="entry name" value="ispD"/>
    <property type="match status" value="1"/>
</dbReference>
<keyword evidence="13" id="KW-0511">Multifunctional enzyme</keyword>
<dbReference type="CDD" id="cd02516">
    <property type="entry name" value="CDP-ME_synthetase"/>
    <property type="match status" value="1"/>
</dbReference>
<dbReference type="InterPro" id="IPR018294">
    <property type="entry name" value="ISPD_synthase_CS"/>
</dbReference>
<evidence type="ECO:0000256" key="11">
    <source>
        <dbReference type="ARBA" id="ARBA00023229"/>
    </source>
</evidence>
<dbReference type="InterPro" id="IPR020555">
    <property type="entry name" value="MECDP_synthase_CS"/>
</dbReference>
<dbReference type="InterPro" id="IPR029044">
    <property type="entry name" value="Nucleotide-diphossugar_trans"/>
</dbReference>
<keyword evidence="17" id="KW-1185">Reference proteome</keyword>
<gene>
    <name evidence="16" type="ORF">GBAR_LOCUS20047</name>
</gene>
<dbReference type="SUPFAM" id="SSF53448">
    <property type="entry name" value="Nucleotide-diphospho-sugar transferases"/>
    <property type="match status" value="1"/>
</dbReference>
<protein>
    <recommendedName>
        <fullName evidence="14">2-C-methyl-D-erythritol 4-phosphate cytidylyltransferase, chloroplastic</fullName>
        <ecNumber evidence="6">2.7.7.60</ecNumber>
        <ecNumber evidence="7">4.6.1.12</ecNumber>
    </recommendedName>
</protein>
<keyword evidence="9" id="KW-0548">Nucleotidyltransferase</keyword>
<name>A0AA35SVG4_GEOBA</name>
<dbReference type="PROSITE" id="PS01350">
    <property type="entry name" value="ISPF"/>
    <property type="match status" value="1"/>
</dbReference>
<dbReference type="EC" id="4.6.1.12" evidence="7"/>
<dbReference type="GO" id="GO:0016114">
    <property type="term" value="P:terpenoid biosynthetic process"/>
    <property type="evidence" value="ECO:0007669"/>
    <property type="project" value="InterPro"/>
</dbReference>
<dbReference type="FunFam" id="3.90.550.10:FF:000003">
    <property type="entry name" value="2-C-methyl-D-erythritol 4-phosphate cytidylyltransferase"/>
    <property type="match status" value="1"/>
</dbReference>
<feature type="domain" description="2-C-methyl-D-erythritol 2,4-cyclodiphosphate synthase" evidence="15">
    <location>
        <begin position="216"/>
        <end position="368"/>
    </location>
</feature>
<dbReference type="Proteomes" id="UP001174909">
    <property type="component" value="Unassembled WGS sequence"/>
</dbReference>
<dbReference type="HAMAP" id="MF_00108">
    <property type="entry name" value="IspD"/>
    <property type="match status" value="1"/>
</dbReference>
<dbReference type="EMBL" id="CASHTH010002825">
    <property type="protein sequence ID" value="CAI8035746.1"/>
    <property type="molecule type" value="Genomic_DNA"/>
</dbReference>
<comment type="pathway">
    <text evidence="3">Isoprenoid biosynthesis; isopentenyl diphosphate biosynthesis via DXP pathway; isopentenyl diphosphate from 1-deoxy-D-xylulose 5-phosphate: step 4/6.</text>
</comment>
<dbReference type="Gene3D" id="3.90.550.10">
    <property type="entry name" value="Spore Coat Polysaccharide Biosynthesis Protein SpsA, Chain A"/>
    <property type="match status" value="1"/>
</dbReference>
<dbReference type="CDD" id="cd00554">
    <property type="entry name" value="MECDP_synthase"/>
    <property type="match status" value="1"/>
</dbReference>
<comment type="cofactor">
    <cofactor evidence="2">
        <name>a divalent metal cation</name>
        <dbReference type="ChEBI" id="CHEBI:60240"/>
    </cofactor>
</comment>
<dbReference type="PANTHER" id="PTHR43181:SF1">
    <property type="entry name" value="2-C-METHYL-D-ERYTHRITOL 2,4-CYCLODIPHOSPHATE SYNTHASE, CHLOROPLASTIC"/>
    <property type="match status" value="1"/>
</dbReference>
<evidence type="ECO:0000256" key="4">
    <source>
        <dbReference type="ARBA" id="ARBA00004787"/>
    </source>
</evidence>
<accession>A0AA35SVG4</accession>
<comment type="caution">
    <text evidence="16">The sequence shown here is derived from an EMBL/GenBank/DDBJ whole genome shotgun (WGS) entry which is preliminary data.</text>
</comment>
<dbReference type="AlphaFoldDB" id="A0AA35SVG4"/>
<comment type="pathway">
    <text evidence="4">Isoprenoid biosynthesis; isopentenyl diphosphate biosynthesis via DXP pathway; isopentenyl diphosphate from 1-deoxy-D-xylulose 5-phosphate: step 2/6.</text>
</comment>
<dbReference type="SUPFAM" id="SSF69765">
    <property type="entry name" value="IpsF-like"/>
    <property type="match status" value="1"/>
</dbReference>
<dbReference type="HAMAP" id="MF_00107">
    <property type="entry name" value="IspF"/>
    <property type="match status" value="1"/>
</dbReference>
<dbReference type="Gene3D" id="3.30.1330.50">
    <property type="entry name" value="2-C-methyl-D-erythritol 2,4-cyclodiphosphate synthase"/>
    <property type="match status" value="1"/>
</dbReference>
<sequence length="372" mass="40013">MGRHRTKKPYLELLDKPVLAHTIGVFDQSTVVDAIFVIVGETDFDACRSAVIEPYDFQKVAGLVPGGETRQDSVFNGLKVLPDDTDFVVIHDGVRPFVTDEMIFTCLGAAADWGAAVAAVPVKDTIKITDGDGFVVDTPDRSQLWAVQTPQVFRRDLLIEAHRHAQRKQIQLTDDAALVEQLGLKVKCVMGSYGNLKITTPEDLILAEALMSKTTMRVGIGYDVHRLGENRKLILGGVTIPYELGLIGHSDADVLTHAICDAVLGAAGLGDIGQHFPDTDAAYAGIDSLILLGRVKALIAADYAIQNVDSTVIMQRPKLAPYIPSMRQRLAEILGISGDQVNVKATTSEGLGFIGEGKAAAAEAVVCLSELR</sequence>
<dbReference type="HAMAP" id="MF_01520">
    <property type="entry name" value="IspDF"/>
    <property type="match status" value="1"/>
</dbReference>
<reference evidence="16" key="1">
    <citation type="submission" date="2023-03" db="EMBL/GenBank/DDBJ databases">
        <authorList>
            <person name="Steffen K."/>
            <person name="Cardenas P."/>
        </authorList>
    </citation>
    <scope>NUCLEOTIDE SEQUENCE</scope>
</reference>
<comment type="similarity">
    <text evidence="5">Belongs to the IspD/TarI cytidylyltransferase family. IspD subfamily.</text>
</comment>
<dbReference type="InterPro" id="IPR001228">
    <property type="entry name" value="IspD"/>
</dbReference>
<keyword evidence="12" id="KW-0456">Lyase</keyword>
<dbReference type="EC" id="2.7.7.60" evidence="6"/>
<organism evidence="16 17">
    <name type="scientific">Geodia barretti</name>
    <name type="common">Barrett's horny sponge</name>
    <dbReference type="NCBI Taxonomy" id="519541"/>
    <lineage>
        <taxon>Eukaryota</taxon>
        <taxon>Metazoa</taxon>
        <taxon>Porifera</taxon>
        <taxon>Demospongiae</taxon>
        <taxon>Heteroscleromorpha</taxon>
        <taxon>Tetractinellida</taxon>
        <taxon>Astrophorina</taxon>
        <taxon>Geodiidae</taxon>
        <taxon>Geodia</taxon>
    </lineage>
</organism>
<keyword evidence="11" id="KW-0414">Isoprene biosynthesis</keyword>
<keyword evidence="10" id="KW-0479">Metal-binding</keyword>